<feature type="signal peptide" evidence="1">
    <location>
        <begin position="1"/>
        <end position="28"/>
    </location>
</feature>
<dbReference type="RefSeq" id="WP_062663644.1">
    <property type="nucleotide sequence ID" value="NZ_FIZX01000002.1"/>
</dbReference>
<gene>
    <name evidence="2" type="ORF">GCE9029_02592</name>
</gene>
<sequence length="115" mass="12301">MSGITKIAKCAWVSLSLFTAGITPSATALELTDAQKEEFVSGTMMMLEAGGILGSIAKCSGKSESELKQGYKEVLFQCYDEIKTLEGMSVCLTEKVPKMTGLTAEQLDKCASDDM</sequence>
<evidence type="ECO:0000256" key="1">
    <source>
        <dbReference type="SAM" id="SignalP"/>
    </source>
</evidence>
<keyword evidence="3" id="KW-1185">Reference proteome</keyword>
<dbReference type="STRING" id="1796497.GCE9029_02592"/>
<evidence type="ECO:0000313" key="3">
    <source>
        <dbReference type="Proteomes" id="UP000071641"/>
    </source>
</evidence>
<dbReference type="OrthoDB" id="5917280at2"/>
<reference evidence="3" key="1">
    <citation type="submission" date="2016-02" db="EMBL/GenBank/DDBJ databases">
        <authorList>
            <person name="Rodrigo-Torres Lidia"/>
            <person name="Arahal R.David."/>
        </authorList>
    </citation>
    <scope>NUCLEOTIDE SEQUENCE [LARGE SCALE GENOMIC DNA]</scope>
    <source>
        <strain evidence="3">CECT 9029</strain>
    </source>
</reference>
<keyword evidence="1" id="KW-0732">Signal</keyword>
<proteinExistence type="predicted"/>
<accession>A0A128F4N4</accession>
<organism evidence="2 3">
    <name type="scientific">Grimontia celer</name>
    <dbReference type="NCBI Taxonomy" id="1796497"/>
    <lineage>
        <taxon>Bacteria</taxon>
        <taxon>Pseudomonadati</taxon>
        <taxon>Pseudomonadota</taxon>
        <taxon>Gammaproteobacteria</taxon>
        <taxon>Vibrionales</taxon>
        <taxon>Vibrionaceae</taxon>
        <taxon>Grimontia</taxon>
    </lineage>
</organism>
<dbReference type="Proteomes" id="UP000071641">
    <property type="component" value="Unassembled WGS sequence"/>
</dbReference>
<protein>
    <submittedName>
        <fullName evidence="2">Uncharacterized protein</fullName>
    </submittedName>
</protein>
<feature type="chain" id="PRO_5007282001" evidence="1">
    <location>
        <begin position="29"/>
        <end position="115"/>
    </location>
</feature>
<name>A0A128F4N4_9GAMM</name>
<dbReference type="AlphaFoldDB" id="A0A128F4N4"/>
<evidence type="ECO:0000313" key="2">
    <source>
        <dbReference type="EMBL" id="CZF81410.1"/>
    </source>
</evidence>
<dbReference type="EMBL" id="FIZX01000002">
    <property type="protein sequence ID" value="CZF81410.1"/>
    <property type="molecule type" value="Genomic_DNA"/>
</dbReference>